<dbReference type="EMBL" id="JRES01000857">
    <property type="protein sequence ID" value="KNC27716.1"/>
    <property type="molecule type" value="Genomic_DNA"/>
</dbReference>
<dbReference type="Proteomes" id="UP000037069">
    <property type="component" value="Unassembled WGS sequence"/>
</dbReference>
<evidence type="ECO:0000313" key="1">
    <source>
        <dbReference type="EMBL" id="KNC27716.1"/>
    </source>
</evidence>
<accession>A0A0L0C636</accession>
<protein>
    <submittedName>
        <fullName evidence="1">Uncharacterized protein</fullName>
    </submittedName>
</protein>
<organism evidence="1 2">
    <name type="scientific">Lucilia cuprina</name>
    <name type="common">Green bottle fly</name>
    <name type="synonym">Australian sheep blowfly</name>
    <dbReference type="NCBI Taxonomy" id="7375"/>
    <lineage>
        <taxon>Eukaryota</taxon>
        <taxon>Metazoa</taxon>
        <taxon>Ecdysozoa</taxon>
        <taxon>Arthropoda</taxon>
        <taxon>Hexapoda</taxon>
        <taxon>Insecta</taxon>
        <taxon>Pterygota</taxon>
        <taxon>Neoptera</taxon>
        <taxon>Endopterygota</taxon>
        <taxon>Diptera</taxon>
        <taxon>Brachycera</taxon>
        <taxon>Muscomorpha</taxon>
        <taxon>Oestroidea</taxon>
        <taxon>Calliphoridae</taxon>
        <taxon>Luciliinae</taxon>
        <taxon>Lucilia</taxon>
    </lineage>
</organism>
<reference evidence="1 2" key="1">
    <citation type="journal article" date="2015" name="Nat. Commun.">
        <title>Lucilia cuprina genome unlocks parasitic fly biology to underpin future interventions.</title>
        <authorList>
            <person name="Anstead C.A."/>
            <person name="Korhonen P.K."/>
            <person name="Young N.D."/>
            <person name="Hall R.S."/>
            <person name="Jex A.R."/>
            <person name="Murali S.C."/>
            <person name="Hughes D.S."/>
            <person name="Lee S.F."/>
            <person name="Perry T."/>
            <person name="Stroehlein A.J."/>
            <person name="Ansell B.R."/>
            <person name="Breugelmans B."/>
            <person name="Hofmann A."/>
            <person name="Qu J."/>
            <person name="Dugan S."/>
            <person name="Lee S.L."/>
            <person name="Chao H."/>
            <person name="Dinh H."/>
            <person name="Han Y."/>
            <person name="Doddapaneni H.V."/>
            <person name="Worley K.C."/>
            <person name="Muzny D.M."/>
            <person name="Ioannidis P."/>
            <person name="Waterhouse R.M."/>
            <person name="Zdobnov E.M."/>
            <person name="James P.J."/>
            <person name="Bagnall N.H."/>
            <person name="Kotze A.C."/>
            <person name="Gibbs R.A."/>
            <person name="Richards S."/>
            <person name="Batterham P."/>
            <person name="Gasser R.B."/>
        </authorList>
    </citation>
    <scope>NUCLEOTIDE SEQUENCE [LARGE SCALE GENOMIC DNA]</scope>
    <source>
        <strain evidence="1 2">LS</strain>
        <tissue evidence="1">Full body</tissue>
    </source>
</reference>
<name>A0A0L0C636_LUCCU</name>
<keyword evidence="2" id="KW-1185">Reference proteome</keyword>
<sequence length="183" mass="20134">MHYRKYCKTKLQSYQPAGIDNWISAPERSDYQSANDCQISNSCINRKFLADPQLWDQGLLKYEVGLPHFDKANSPGLGKRKNVGGDCGELELSNLVVRSALRAFVRLAIADAGIGAKLPHAERLRLGRLARAELNGPGVRKRADCCCIRGCVSIFEVLKNAGFAMADPMLPPVELSSMQLENG</sequence>
<gene>
    <name evidence="1" type="ORF">FF38_11341</name>
</gene>
<comment type="caution">
    <text evidence="1">The sequence shown here is derived from an EMBL/GenBank/DDBJ whole genome shotgun (WGS) entry which is preliminary data.</text>
</comment>
<dbReference type="AlphaFoldDB" id="A0A0L0C636"/>
<proteinExistence type="predicted"/>
<evidence type="ECO:0000313" key="2">
    <source>
        <dbReference type="Proteomes" id="UP000037069"/>
    </source>
</evidence>